<dbReference type="SMART" id="SM00880">
    <property type="entry name" value="CHAD"/>
    <property type="match status" value="1"/>
</dbReference>
<keyword evidence="3" id="KW-1185">Reference proteome</keyword>
<organism evidence="2 3">
    <name type="scientific">Siccirubricoccus deserti</name>
    <dbReference type="NCBI Taxonomy" id="2013562"/>
    <lineage>
        <taxon>Bacteria</taxon>
        <taxon>Pseudomonadati</taxon>
        <taxon>Pseudomonadota</taxon>
        <taxon>Alphaproteobacteria</taxon>
        <taxon>Acetobacterales</taxon>
        <taxon>Roseomonadaceae</taxon>
        <taxon>Siccirubricoccus</taxon>
    </lineage>
</organism>
<dbReference type="PANTHER" id="PTHR39339:SF1">
    <property type="entry name" value="CHAD DOMAIN-CONTAINING PROTEIN"/>
    <property type="match status" value="1"/>
</dbReference>
<comment type="caution">
    <text evidence="2">The sequence shown here is derived from an EMBL/GenBank/DDBJ whole genome shotgun (WGS) entry which is preliminary data.</text>
</comment>
<dbReference type="Gene3D" id="1.40.20.10">
    <property type="entry name" value="CHAD domain"/>
    <property type="match status" value="1"/>
</dbReference>
<feature type="domain" description="CHAD" evidence="1">
    <location>
        <begin position="189"/>
        <end position="480"/>
    </location>
</feature>
<evidence type="ECO:0000259" key="1">
    <source>
        <dbReference type="PROSITE" id="PS51708"/>
    </source>
</evidence>
<dbReference type="InterPro" id="IPR007899">
    <property type="entry name" value="CHAD_dom"/>
</dbReference>
<accession>A0A9X0R2R6</accession>
<dbReference type="Proteomes" id="UP000600101">
    <property type="component" value="Unassembled WGS sequence"/>
</dbReference>
<dbReference type="SUPFAM" id="SSF55154">
    <property type="entry name" value="CYTH-like phosphatases"/>
    <property type="match status" value="1"/>
</dbReference>
<reference evidence="2" key="1">
    <citation type="submission" date="2020-08" db="EMBL/GenBank/DDBJ databases">
        <authorList>
            <person name="Hu Y."/>
            <person name="Nguyen S.V."/>
            <person name="Li F."/>
            <person name="Fanning S."/>
        </authorList>
    </citation>
    <scope>NUCLEOTIDE SEQUENCE</scope>
    <source>
        <strain evidence="2">SYSU D8009</strain>
    </source>
</reference>
<evidence type="ECO:0000313" key="2">
    <source>
        <dbReference type="EMBL" id="MBC4017358.1"/>
    </source>
</evidence>
<proteinExistence type="predicted"/>
<name>A0A9X0R2R6_9PROT</name>
<dbReference type="InterPro" id="IPR038186">
    <property type="entry name" value="CHAD_dom_sf"/>
</dbReference>
<evidence type="ECO:0000313" key="3">
    <source>
        <dbReference type="Proteomes" id="UP000600101"/>
    </source>
</evidence>
<dbReference type="PROSITE" id="PS51708">
    <property type="entry name" value="CHAD"/>
    <property type="match status" value="1"/>
</dbReference>
<dbReference type="EMBL" id="JACOMF010000027">
    <property type="protein sequence ID" value="MBC4017358.1"/>
    <property type="molecule type" value="Genomic_DNA"/>
</dbReference>
<dbReference type="PANTHER" id="PTHR39339">
    <property type="entry name" value="SLR1444 PROTEIN"/>
    <property type="match status" value="1"/>
</dbReference>
<dbReference type="AlphaFoldDB" id="A0A9X0R2R6"/>
<dbReference type="InterPro" id="IPR033469">
    <property type="entry name" value="CYTH-like_dom_sf"/>
</dbReference>
<protein>
    <submittedName>
        <fullName evidence="2">CHAD domain-containing protein</fullName>
    </submittedName>
</protein>
<gene>
    <name evidence="2" type="ORF">H7965_18785</name>
</gene>
<dbReference type="Pfam" id="PF05235">
    <property type="entry name" value="CHAD"/>
    <property type="match status" value="1"/>
</dbReference>
<sequence length="488" mass="52179">MLELELDPAAAARLPRHPVIAAHRDGRSRGLAEELIWQDTAKGSLAAAGLALERGRRGPARLLWSMPEPGLPWRPGIPPEVAVEDLPDAPLVPVAAFSGRRSLLVLRLPEGPVRAELLAGKLRAVADERPLARLLLEGPPAAVLALARSLAADVPLLPPNTSLAEAGRALAQGTTPRPRRRGAPDLGTATTVEAALLSALGHLLEVMLHHAPACQLGKGPEGVHQLRVALRRLRSVLKVLRPAVRCPEVDGFDVGLKRLAARLGPARDWDVFLGGMGAAVAAALSGERRIATLLKAAEARRQTAYAALRQELEGPGFRLLVLDGLALLLQRPWHGIGCALGQVAAVDAKPRLPPDTPLEDFAAQLLDRRWRKLADKGEDIAEHGAEALHELRLEAKRLRYAAELFAPLWPGKSARRFQKRLAALQEALGLANDASVARGLVASLGSKVPAWAVGAVEGYATARALPARKHALAAWEDLRLAAVFWPEV</sequence>
<dbReference type="RefSeq" id="WP_186772120.1">
    <property type="nucleotide sequence ID" value="NZ_JACOMF010000027.1"/>
</dbReference>